<evidence type="ECO:0000313" key="4">
    <source>
        <dbReference type="EMBL" id="KHM51257.1"/>
    </source>
</evidence>
<dbReference type="HAMAP" id="MF_00245">
    <property type="entry name" value="UPF0122"/>
    <property type="match status" value="1"/>
</dbReference>
<protein>
    <recommendedName>
        <fullName evidence="3">UPF0122 protein NZ47_11500</fullName>
    </recommendedName>
</protein>
<reference evidence="4 5" key="1">
    <citation type="journal article" date="2013" name="PLoS ONE">
        <title>Identification and characterization of three novel lipases belonging to families II and V from Anaerovibrio lipolyticus 5ST.</title>
        <authorList>
            <person name="Prive F."/>
            <person name="Kaderbhai N.N."/>
            <person name="Girdwood S."/>
            <person name="Worgan H.J."/>
            <person name="Pinloche E."/>
            <person name="Scollan N.D."/>
            <person name="Huws S.A."/>
            <person name="Newbold C.J."/>
        </authorList>
    </citation>
    <scope>NUCLEOTIDE SEQUENCE [LARGE SCALE GENOMIC DNA]</scope>
    <source>
        <strain evidence="4 5">5S</strain>
    </source>
</reference>
<name>A0A0B2JZB0_9FIRM</name>
<dbReference type="PANTHER" id="PTHR40083">
    <property type="entry name" value="UPF0122 PROTEIN CBO2450/CLC_2298"/>
    <property type="match status" value="1"/>
</dbReference>
<dbReference type="InterPro" id="IPR054831">
    <property type="entry name" value="UPF0122_fam_protein"/>
</dbReference>
<comment type="function">
    <text evidence="2 3">Might take part in the signal recognition particle (SRP) pathway. This is inferred from the conservation of its genetic proximity to ftsY/ffh. May be a regulatory protein.</text>
</comment>
<dbReference type="SUPFAM" id="SSF88659">
    <property type="entry name" value="Sigma3 and sigma4 domains of RNA polymerase sigma factors"/>
    <property type="match status" value="1"/>
</dbReference>
<dbReference type="InterPro" id="IPR013324">
    <property type="entry name" value="RNA_pol_sigma_r3/r4-like"/>
</dbReference>
<dbReference type="eggNOG" id="COG2739">
    <property type="taxonomic scope" value="Bacteria"/>
</dbReference>
<comment type="caution">
    <text evidence="4">The sequence shown here is derived from an EMBL/GenBank/DDBJ whole genome shotgun (WGS) entry which is preliminary data.</text>
</comment>
<dbReference type="AlphaFoldDB" id="A0A0B2JZB0"/>
<evidence type="ECO:0000313" key="5">
    <source>
        <dbReference type="Proteomes" id="UP000030993"/>
    </source>
</evidence>
<keyword evidence="5" id="KW-1185">Reference proteome</keyword>
<dbReference type="InterPro" id="IPR036388">
    <property type="entry name" value="WH-like_DNA-bd_sf"/>
</dbReference>
<evidence type="ECO:0000256" key="1">
    <source>
        <dbReference type="ARBA" id="ARBA00008720"/>
    </source>
</evidence>
<gene>
    <name evidence="4" type="ORF">NZ47_11500</name>
</gene>
<accession>A0A0B2JZB0</accession>
<dbReference type="PANTHER" id="PTHR40083:SF1">
    <property type="entry name" value="UPF0122 PROTEIN YLXM"/>
    <property type="match status" value="1"/>
</dbReference>
<dbReference type="NCBIfam" id="NF045758">
    <property type="entry name" value="YlxM"/>
    <property type="match status" value="1"/>
</dbReference>
<comment type="similarity">
    <text evidence="1 3">Belongs to the UPF0122 family.</text>
</comment>
<dbReference type="RefSeq" id="WP_039210866.1">
    <property type="nucleotide sequence ID" value="NZ_CAMKSO010000054.1"/>
</dbReference>
<proteinExistence type="inferred from homology"/>
<dbReference type="EMBL" id="JSCE01000212">
    <property type="protein sequence ID" value="KHM51257.1"/>
    <property type="molecule type" value="Genomic_DNA"/>
</dbReference>
<dbReference type="Pfam" id="PF04297">
    <property type="entry name" value="UPF0122"/>
    <property type="match status" value="1"/>
</dbReference>
<evidence type="ECO:0000256" key="2">
    <source>
        <dbReference type="ARBA" id="ARBA00024764"/>
    </source>
</evidence>
<dbReference type="STRING" id="82374.NZ47_11500"/>
<sequence>MLEQRLYLAELFDIYGPLLTDKQQKCLSMHLFEDFSMSEIGEDLAVSRQAVYDILHRSEQTMAAYEEKLGLAQRLREQRHELTEIYDDISRLSSNKKIDEKEANHILMKLAPYTSKVQEELD</sequence>
<dbReference type="InterPro" id="IPR007394">
    <property type="entry name" value="UPF0122"/>
</dbReference>
<organism evidence="4 5">
    <name type="scientific">Anaerovibrio lipolyticus</name>
    <dbReference type="NCBI Taxonomy" id="82374"/>
    <lineage>
        <taxon>Bacteria</taxon>
        <taxon>Bacillati</taxon>
        <taxon>Bacillota</taxon>
        <taxon>Negativicutes</taxon>
        <taxon>Selenomonadales</taxon>
        <taxon>Selenomonadaceae</taxon>
        <taxon>Anaerovibrio</taxon>
    </lineage>
</organism>
<dbReference type="Gene3D" id="1.10.10.10">
    <property type="entry name" value="Winged helix-like DNA-binding domain superfamily/Winged helix DNA-binding domain"/>
    <property type="match status" value="1"/>
</dbReference>
<dbReference type="Proteomes" id="UP000030993">
    <property type="component" value="Unassembled WGS sequence"/>
</dbReference>
<evidence type="ECO:0000256" key="3">
    <source>
        <dbReference type="HAMAP-Rule" id="MF_00245"/>
    </source>
</evidence>